<dbReference type="STRING" id="715226.ABI_21320"/>
<dbReference type="RefSeq" id="WP_006272892.1">
    <property type="nucleotide sequence ID" value="NZ_GL883077.1"/>
</dbReference>
<dbReference type="OrthoDB" id="7171987at2"/>
<reference evidence="2" key="1">
    <citation type="submission" date="2011-03" db="EMBL/GenBank/DDBJ databases">
        <title>Draft genome sequence of Brevundimonas diminuta.</title>
        <authorList>
            <person name="Brown P.J.B."/>
            <person name="Buechlein A."/>
            <person name="Hemmerich C."/>
            <person name="Brun Y.V."/>
        </authorList>
    </citation>
    <scope>NUCLEOTIDE SEQUENCE [LARGE SCALE GENOMIC DNA]</scope>
    <source>
        <strain evidence="2">C19</strain>
    </source>
</reference>
<name>F4QGK9_9CAUL</name>
<evidence type="ECO:0000313" key="1">
    <source>
        <dbReference type="EMBL" id="EGF93690.1"/>
    </source>
</evidence>
<dbReference type="HOGENOM" id="CLU_096417_1_0_5"/>
<organism evidence="1 2">
    <name type="scientific">Asticcacaulis biprosthecium C19</name>
    <dbReference type="NCBI Taxonomy" id="715226"/>
    <lineage>
        <taxon>Bacteria</taxon>
        <taxon>Pseudomonadati</taxon>
        <taxon>Pseudomonadota</taxon>
        <taxon>Alphaproteobacteria</taxon>
        <taxon>Caulobacterales</taxon>
        <taxon>Caulobacteraceae</taxon>
        <taxon>Asticcacaulis</taxon>
    </lineage>
</organism>
<dbReference type="Proteomes" id="UP000006512">
    <property type="component" value="Unassembled WGS sequence"/>
</dbReference>
<dbReference type="InterPro" id="IPR011681">
    <property type="entry name" value="GcrA"/>
</dbReference>
<protein>
    <submittedName>
        <fullName evidence="1">GcrA cell cycle regulator family protein</fullName>
    </submittedName>
</protein>
<keyword evidence="2" id="KW-1185">Reference proteome</keyword>
<proteinExistence type="predicted"/>
<evidence type="ECO:0000313" key="2">
    <source>
        <dbReference type="Proteomes" id="UP000006512"/>
    </source>
</evidence>
<dbReference type="EMBL" id="GL883077">
    <property type="protein sequence ID" value="EGF93690.1"/>
    <property type="molecule type" value="Genomic_DNA"/>
</dbReference>
<sequence>MSGWTPNRLAELSRRWNQGESSAAIANSLGVSRSAVIGKVFRLRKAGHDLRDNSATIAMGYLFTRARVAVRTEKAEAAAPFRPVGLDPFVVEPEPSSPRARQAAEGRAFLAALEAAMPGTGIPFGDLSRRACANITGGEAPNWLFCGAETTPRSRYCAACRPKMYLPVSERS</sequence>
<gene>
    <name evidence="1" type="ORF">ABI_21320</name>
</gene>
<dbReference type="Pfam" id="PF07750">
    <property type="entry name" value="GcrA"/>
    <property type="match status" value="1"/>
</dbReference>
<dbReference type="AlphaFoldDB" id="F4QGK9"/>
<accession>F4QGK9</accession>